<comment type="caution">
    <text evidence="2">The sequence shown here is derived from an EMBL/GenBank/DDBJ whole genome shotgun (WGS) entry which is preliminary data.</text>
</comment>
<dbReference type="CDD" id="cd00037">
    <property type="entry name" value="CLECT"/>
    <property type="match status" value="1"/>
</dbReference>
<dbReference type="PANTHER" id="PTHR45692:SF1">
    <property type="entry name" value="G-PROTEIN COUPLED RECEPTORS FAMILY 2 PROFILE 2 DOMAIN-CONTAINING PROTEIN"/>
    <property type="match status" value="1"/>
</dbReference>
<feature type="domain" description="C-type lectin" evidence="1">
    <location>
        <begin position="595"/>
        <end position="711"/>
    </location>
</feature>
<dbReference type="InterPro" id="IPR001304">
    <property type="entry name" value="C-type_lectin-like"/>
</dbReference>
<dbReference type="SUPFAM" id="SSF56436">
    <property type="entry name" value="C-type lectin-like"/>
    <property type="match status" value="2"/>
</dbReference>
<dbReference type="OrthoDB" id="10037534at2759"/>
<gene>
    <name evidence="2" type="ORF">MGAL_10B088056</name>
</gene>
<dbReference type="Proteomes" id="UP000596742">
    <property type="component" value="Unassembled WGS sequence"/>
</dbReference>
<evidence type="ECO:0000259" key="1">
    <source>
        <dbReference type="SMART" id="SM00034"/>
    </source>
</evidence>
<accession>A0A8B6CS95</accession>
<evidence type="ECO:0000313" key="3">
    <source>
        <dbReference type="Proteomes" id="UP000596742"/>
    </source>
</evidence>
<organism evidence="2 3">
    <name type="scientific">Mytilus galloprovincialis</name>
    <name type="common">Mediterranean mussel</name>
    <dbReference type="NCBI Taxonomy" id="29158"/>
    <lineage>
        <taxon>Eukaryota</taxon>
        <taxon>Metazoa</taxon>
        <taxon>Spiralia</taxon>
        <taxon>Lophotrochozoa</taxon>
        <taxon>Mollusca</taxon>
        <taxon>Bivalvia</taxon>
        <taxon>Autobranchia</taxon>
        <taxon>Pteriomorphia</taxon>
        <taxon>Mytilida</taxon>
        <taxon>Mytiloidea</taxon>
        <taxon>Mytilidae</taxon>
        <taxon>Mytilinae</taxon>
        <taxon>Mytilus</taxon>
    </lineage>
</organism>
<dbReference type="EMBL" id="UYJE01002150">
    <property type="protein sequence ID" value="VDI08150.1"/>
    <property type="molecule type" value="Genomic_DNA"/>
</dbReference>
<name>A0A8B6CS95_MYTGA</name>
<protein>
    <recommendedName>
        <fullName evidence="1">C-type lectin domain-containing protein</fullName>
    </recommendedName>
</protein>
<keyword evidence="3" id="KW-1185">Reference proteome</keyword>
<proteinExistence type="predicted"/>
<dbReference type="Gene3D" id="3.10.100.10">
    <property type="entry name" value="Mannose-Binding Protein A, subunit A"/>
    <property type="match status" value="1"/>
</dbReference>
<dbReference type="InterPro" id="IPR016187">
    <property type="entry name" value="CTDL_fold"/>
</dbReference>
<dbReference type="InterPro" id="IPR016186">
    <property type="entry name" value="C-type_lectin-like/link_sf"/>
</dbReference>
<dbReference type="SMART" id="SM00034">
    <property type="entry name" value="CLECT"/>
    <property type="match status" value="1"/>
</dbReference>
<evidence type="ECO:0000313" key="2">
    <source>
        <dbReference type="EMBL" id="VDI08150.1"/>
    </source>
</evidence>
<sequence length="1304" mass="148834">MEDNIISYSSKGKICLVGDLNCRTSNASDFIEDDSVHITLQNQLPNLFNYSNDHSLSTRINPDTISNDYGSKLIKLCKSTGLRILNGRHKDGLSNDYTYCGPKSFSFAPRKKIKNVNFTDELITDCEPDYGVERKTFKWRDEYKSQCKETLANNIDNLNSLCENLNFESQDGIDKTVSDFSEFLNGIMSPYFKVRPKVSTSRKKQDRIMPVIEDKPWFNDECKRRYNLYKKFLNVFNHSKCSTHHLNLVTAKRNYKLLEAKLKRNYKKQQGNMLEGLKRHNPKLFYRKFSSKRKVKPKATGKEFFDHFKRIASEINSEENSRNGNSNNDEIPVYEELDCVITNKEILCAISSLKRSKSHGIDGLLNEYFIEFQDMLMPVFSKLFNGILVSGLFPESWSIAVMVPVFKRGDPSDPNNFRGISLMKMLFISLVLLLVAVEAQYCPSSWDKVYRSYSRFGICVKRLPRVVTWQEGEQMCKDLIGTPLAWNESLLYEPQTQGTFTFTEKEIWSSLVLKKMKLFHSGAPMTSIGLSPFNTPNSQSKAIQWDTDQPTLNSGECVSINSNKTARFSSCSEQKFMYCQRYRVNPTVSQISRFCPDGFIGNIYWESCYKFMNEYSTFFEAKASCESRGATLVNVPESILVNKTSSNYRFLVAAEEYYYNIFFANTDMNWMNFWYKDPLADSNTCDKIAYNDGGTFSSSEDCNTKLPYMCEVKGKVETDKQMFISISVIPWTDDRIMHTLCNLSRPLLPGENIYISINYRPISRDRIIELDDTGLKYLGDLSSIYPRVVRNGIHLCEVTGLHNKQTWSAEFLYQEPVTKSIWFMGSIDYAPSMPPTEIVKYNLATEPELQQQKELTSPTDYLNQEWMNIVQSLGETSSGYYSTRVVGFSDSGNSMNFEIMLQLFKPYSMALEQVIIFDLRERIVQYFQLTRRRREVSNFGFVPSSLIIQSTQICGGKVFIPDLGTTVDFLPVKFGLITISSEICITDKQPLATSRCVGGIGITTKFVDIQVNQKCLFGDLSTSAVTDTLRNLTEVNIDENTINKVLETVKNLTSDPTPLTSIDIINTAEILVKASNVSNLNERALTDILDTINSVLSVEPETIKLAQEDGSATNRILEVINTIPRFLDLQGQPGIRWVRENILMEVYDISALSSTIVGIQIEGEGFPLALTNSTIQNLINGSNVNLETVDAAIILPVELINKFPNATRISFNIYRNWNLFSVRSDVRQYLPNSRVIASSIFIDGIPVRSLDEYEVQTLFYPTAVSKFLAAELAQIVDFYIYFSYVLCCRFETIRDLINLKDGYF</sequence>
<dbReference type="PANTHER" id="PTHR45692">
    <property type="entry name" value="G_PROTEIN_RECEP_F2_4 DOMAIN-CONTAINING PROTEIN"/>
    <property type="match status" value="1"/>
</dbReference>
<reference evidence="2" key="1">
    <citation type="submission" date="2018-11" db="EMBL/GenBank/DDBJ databases">
        <authorList>
            <person name="Alioto T."/>
            <person name="Alioto T."/>
        </authorList>
    </citation>
    <scope>NUCLEOTIDE SEQUENCE</scope>
</reference>